<keyword evidence="4" id="KW-1185">Reference proteome</keyword>
<dbReference type="Gene3D" id="3.40.50.300">
    <property type="entry name" value="P-loop containing nucleotide triphosphate hydrolases"/>
    <property type="match status" value="1"/>
</dbReference>
<evidence type="ECO:0000313" key="3">
    <source>
        <dbReference type="EMBL" id="GGF36357.1"/>
    </source>
</evidence>
<sequence length="622" mass="66913">MHGGVKFYRGAAGAARSYVEADRSRVDDYYLAEGTGLATHYFASPTTAPSTTGVPPREPHSPGVTRRGTLDGDAYERWVGGYDVDTGEAKGRLRTDENGLRFVEVVVNGPKTWSLAAAVHPAIAAAYDAAQERAAVEIIGWLADHATTRVGPRGRQVQVPVEQIDAAVVRHHTSRAGDPHRHLHLQINARVFAHGRWRGLHSVGVVDSIEALNGIGHAAVACDPEFRRTLAAYGYTLDSESGEIAELAPYAPRFSARAAQINRNVDAYEAAWRAAHPGTEPGPTQRRSWDRRAWADARPDKVVPRDGTDLTSRWLEELHELGFAAPPPSPDAGSPPATPIGRINRDNVVQLALVRLGARRSAWNAADLRGECERIVADAGVIAEGPVRRELLEDLTARAVSASQPLLQRDDVPEHLRALTSRDVLAVEADIVERLATRAEHSGGREPLGSSASLRHLDASQRDVVSAILSDARLVVVEGAAGTGKTTTLAATSECLHATGHRLVVATPTLKAAKVAQQQIGDDAFSAAWLVHQHGFRWDADGYWGRLVLEQHPPPAPLAQLRAGDVLLVDEAGMLDQDVTRALLTVADEAGARLALVGDRHQLPAVGRGGAFDLAIRWTPDE</sequence>
<feature type="region of interest" description="Disordered" evidence="1">
    <location>
        <begin position="322"/>
        <end position="342"/>
    </location>
</feature>
<dbReference type="InterPro" id="IPR050534">
    <property type="entry name" value="Coronavir_polyprotein_1ab"/>
</dbReference>
<feature type="domain" description="TrwC relaxase" evidence="2">
    <location>
        <begin position="12"/>
        <end position="320"/>
    </location>
</feature>
<evidence type="ECO:0000256" key="1">
    <source>
        <dbReference type="SAM" id="MobiDB-lite"/>
    </source>
</evidence>
<dbReference type="EMBL" id="BMKQ01000001">
    <property type="protein sequence ID" value="GGF36357.1"/>
    <property type="molecule type" value="Genomic_DNA"/>
</dbReference>
<dbReference type="NCBIfam" id="NF041492">
    <property type="entry name" value="MobF"/>
    <property type="match status" value="1"/>
</dbReference>
<dbReference type="Proteomes" id="UP000649179">
    <property type="component" value="Unassembled WGS sequence"/>
</dbReference>
<dbReference type="InterPro" id="IPR027417">
    <property type="entry name" value="P-loop_NTPase"/>
</dbReference>
<dbReference type="PANTHER" id="PTHR43788">
    <property type="entry name" value="DNA2/NAM7 HELICASE FAMILY MEMBER"/>
    <property type="match status" value="1"/>
</dbReference>
<reference evidence="3" key="1">
    <citation type="journal article" date="2014" name="Int. J. Syst. Evol. Microbiol.">
        <title>Complete genome sequence of Corynebacterium casei LMG S-19264T (=DSM 44701T), isolated from a smear-ripened cheese.</title>
        <authorList>
            <consortium name="US DOE Joint Genome Institute (JGI-PGF)"/>
            <person name="Walter F."/>
            <person name="Albersmeier A."/>
            <person name="Kalinowski J."/>
            <person name="Ruckert C."/>
        </authorList>
    </citation>
    <scope>NUCLEOTIDE SEQUENCE</scope>
    <source>
        <strain evidence="3">CGMCC 1.16067</strain>
    </source>
</reference>
<name>A0A917BD06_9ACTN</name>
<gene>
    <name evidence="3" type="ORF">GCM10011519_07330</name>
</gene>
<organism evidence="3 4">
    <name type="scientific">Marmoricola endophyticus</name>
    <dbReference type="NCBI Taxonomy" id="2040280"/>
    <lineage>
        <taxon>Bacteria</taxon>
        <taxon>Bacillati</taxon>
        <taxon>Actinomycetota</taxon>
        <taxon>Actinomycetes</taxon>
        <taxon>Propionibacteriales</taxon>
        <taxon>Nocardioidaceae</taxon>
        <taxon>Marmoricola</taxon>
    </lineage>
</organism>
<dbReference type="Pfam" id="PF08751">
    <property type="entry name" value="TrwC"/>
    <property type="match status" value="1"/>
</dbReference>
<evidence type="ECO:0000313" key="4">
    <source>
        <dbReference type="Proteomes" id="UP000649179"/>
    </source>
</evidence>
<dbReference type="CDD" id="cd17933">
    <property type="entry name" value="DEXSc_RecD-like"/>
    <property type="match status" value="1"/>
</dbReference>
<dbReference type="SUPFAM" id="SSF55464">
    <property type="entry name" value="Origin of replication-binding domain, RBD-like"/>
    <property type="match status" value="1"/>
</dbReference>
<feature type="region of interest" description="Disordered" evidence="1">
    <location>
        <begin position="43"/>
        <end position="70"/>
    </location>
</feature>
<accession>A0A917BD06</accession>
<comment type="caution">
    <text evidence="3">The sequence shown here is derived from an EMBL/GenBank/DDBJ whole genome shotgun (WGS) entry which is preliminary data.</text>
</comment>
<feature type="compositionally biased region" description="Polar residues" evidence="1">
    <location>
        <begin position="44"/>
        <end position="53"/>
    </location>
</feature>
<protein>
    <recommendedName>
        <fullName evidence="2">TrwC relaxase domain-containing protein</fullName>
    </recommendedName>
</protein>
<dbReference type="Pfam" id="PF13604">
    <property type="entry name" value="AAA_30"/>
    <property type="match status" value="1"/>
</dbReference>
<dbReference type="InterPro" id="IPR014862">
    <property type="entry name" value="TrwC"/>
</dbReference>
<proteinExistence type="predicted"/>
<dbReference type="RefSeq" id="WP_229660571.1">
    <property type="nucleotide sequence ID" value="NZ_BMKQ01000001.1"/>
</dbReference>
<dbReference type="AlphaFoldDB" id="A0A917BD06"/>
<reference evidence="3" key="2">
    <citation type="submission" date="2020-09" db="EMBL/GenBank/DDBJ databases">
        <authorList>
            <person name="Sun Q."/>
            <person name="Zhou Y."/>
        </authorList>
    </citation>
    <scope>NUCLEOTIDE SEQUENCE</scope>
    <source>
        <strain evidence="3">CGMCC 1.16067</strain>
    </source>
</reference>
<evidence type="ECO:0000259" key="2">
    <source>
        <dbReference type="Pfam" id="PF08751"/>
    </source>
</evidence>
<dbReference type="SUPFAM" id="SSF52540">
    <property type="entry name" value="P-loop containing nucleoside triphosphate hydrolases"/>
    <property type="match status" value="1"/>
</dbReference>